<feature type="region of interest" description="Disordered" evidence="1">
    <location>
        <begin position="164"/>
        <end position="191"/>
    </location>
</feature>
<feature type="compositionally biased region" description="Polar residues" evidence="1">
    <location>
        <begin position="168"/>
        <end position="191"/>
    </location>
</feature>
<protein>
    <submittedName>
        <fullName evidence="2">Uncharacterized protein</fullName>
    </submittedName>
</protein>
<dbReference type="AlphaFoldDB" id="A0A1B6CUT7"/>
<evidence type="ECO:0000313" key="3">
    <source>
        <dbReference type="EMBL" id="JAS19355.1"/>
    </source>
</evidence>
<evidence type="ECO:0000256" key="1">
    <source>
        <dbReference type="SAM" id="MobiDB-lite"/>
    </source>
</evidence>
<name>A0A1B6CUT7_9HEMI</name>
<sequence>MFAQSKSHLLFAKKLQQSVTYSLRWKAGPNHWKNLEKKNKPIHLALNHFDDFYKNVFGKKWHSIRLGLLCPHKYCAIVNNYSDTEKIISSFENEGAFNLRNLFELQANKLTRRRKINSDEQGLDNIYKVERNLGSREKSNYEEKIVDQPNRNETDNQLLKMPDGTKLLKTQNSSLEDSMATASIDWSRQVD</sequence>
<dbReference type="EMBL" id="GEDC01020203">
    <property type="protein sequence ID" value="JAS17095.1"/>
    <property type="molecule type" value="Transcribed_RNA"/>
</dbReference>
<dbReference type="Gene3D" id="6.20.240.40">
    <property type="match status" value="1"/>
</dbReference>
<feature type="non-terminal residue" evidence="2">
    <location>
        <position position="191"/>
    </location>
</feature>
<reference evidence="2" key="1">
    <citation type="submission" date="2015-12" db="EMBL/GenBank/DDBJ databases">
        <title>De novo transcriptome assembly of four potential Pierce s Disease insect vectors from Arizona vineyards.</title>
        <authorList>
            <person name="Tassone E.E."/>
        </authorList>
    </citation>
    <scope>NUCLEOTIDE SEQUENCE</scope>
</reference>
<evidence type="ECO:0000313" key="2">
    <source>
        <dbReference type="EMBL" id="JAS17095.1"/>
    </source>
</evidence>
<gene>
    <name evidence="3" type="ORF">g.19351</name>
    <name evidence="2" type="ORF">g.19353</name>
</gene>
<proteinExistence type="predicted"/>
<dbReference type="EMBL" id="GEDC01017943">
    <property type="protein sequence ID" value="JAS19355.1"/>
    <property type="molecule type" value="Transcribed_RNA"/>
</dbReference>
<accession>A0A1B6CUT7</accession>
<organism evidence="2">
    <name type="scientific">Clastoptera arizonana</name>
    <name type="common">Arizona spittle bug</name>
    <dbReference type="NCBI Taxonomy" id="38151"/>
    <lineage>
        <taxon>Eukaryota</taxon>
        <taxon>Metazoa</taxon>
        <taxon>Ecdysozoa</taxon>
        <taxon>Arthropoda</taxon>
        <taxon>Hexapoda</taxon>
        <taxon>Insecta</taxon>
        <taxon>Pterygota</taxon>
        <taxon>Neoptera</taxon>
        <taxon>Paraneoptera</taxon>
        <taxon>Hemiptera</taxon>
        <taxon>Auchenorrhyncha</taxon>
        <taxon>Cercopoidea</taxon>
        <taxon>Clastopteridae</taxon>
        <taxon>Clastoptera</taxon>
    </lineage>
</organism>